<evidence type="ECO:0000313" key="3">
    <source>
        <dbReference type="Proteomes" id="UP001139493"/>
    </source>
</evidence>
<comment type="caution">
    <text evidence="2">The sequence shown here is derived from an EMBL/GenBank/DDBJ whole genome shotgun (WGS) entry which is preliminary data.</text>
</comment>
<feature type="signal peptide" evidence="1">
    <location>
        <begin position="1"/>
        <end position="23"/>
    </location>
</feature>
<accession>A0A9X2GBL0</accession>
<dbReference type="RefSeq" id="WP_253837678.1">
    <property type="nucleotide sequence ID" value="NZ_JAMTCS010000011.1"/>
</dbReference>
<protein>
    <submittedName>
        <fullName evidence="2">Uncharacterized protein</fullName>
    </submittedName>
</protein>
<organism evidence="2 3">
    <name type="scientific">Promicromonospora thailandica</name>
    <dbReference type="NCBI Taxonomy" id="765201"/>
    <lineage>
        <taxon>Bacteria</taxon>
        <taxon>Bacillati</taxon>
        <taxon>Actinomycetota</taxon>
        <taxon>Actinomycetes</taxon>
        <taxon>Micrococcales</taxon>
        <taxon>Promicromonosporaceae</taxon>
        <taxon>Promicromonospora</taxon>
    </lineage>
</organism>
<keyword evidence="1" id="KW-0732">Signal</keyword>
<sequence>MKRRGIVGVLTLLTMVFAAPAQAATVEYNVAVDHYVSCSERIEKSWGSGCYKPTGDYFWVTDDSSDGYSTGVIWRHPSTGREGICRNKDGFLGGGVRTCNKDFPENTKIRFRIARCDGAAHSCKSIGHWVSSSGTLEVTT</sequence>
<feature type="chain" id="PRO_5040881828" evidence="1">
    <location>
        <begin position="24"/>
        <end position="140"/>
    </location>
</feature>
<evidence type="ECO:0000256" key="1">
    <source>
        <dbReference type="SAM" id="SignalP"/>
    </source>
</evidence>
<evidence type="ECO:0000313" key="2">
    <source>
        <dbReference type="EMBL" id="MCP2266126.1"/>
    </source>
</evidence>
<dbReference type="Proteomes" id="UP001139493">
    <property type="component" value="Unassembled WGS sequence"/>
</dbReference>
<keyword evidence="3" id="KW-1185">Reference proteome</keyword>
<dbReference type="EMBL" id="JAMTCS010000011">
    <property type="protein sequence ID" value="MCP2266126.1"/>
    <property type="molecule type" value="Genomic_DNA"/>
</dbReference>
<gene>
    <name evidence="2" type="ORF">APR03_003491</name>
</gene>
<name>A0A9X2GBL0_9MICO</name>
<dbReference type="AlphaFoldDB" id="A0A9X2GBL0"/>
<reference evidence="2" key="1">
    <citation type="submission" date="2022-06" db="EMBL/GenBank/DDBJ databases">
        <title>Genomic Encyclopedia of Archaeal and Bacterial Type Strains, Phase II (KMG-II): from individual species to whole genera.</title>
        <authorList>
            <person name="Goeker M."/>
        </authorList>
    </citation>
    <scope>NUCLEOTIDE SEQUENCE</scope>
    <source>
        <strain evidence="2">DSM 26652</strain>
    </source>
</reference>
<proteinExistence type="predicted"/>